<reference evidence="2" key="1">
    <citation type="submission" date="2016-10" db="EMBL/GenBank/DDBJ databases">
        <authorList>
            <person name="Varghese N."/>
            <person name="Submissions S."/>
        </authorList>
    </citation>
    <scope>NUCLEOTIDE SEQUENCE [LARGE SCALE GENOMIC DNA]</scope>
    <source>
        <strain evidence="2">BL36</strain>
    </source>
</reference>
<dbReference type="OrthoDB" id="361944at2"/>
<keyword evidence="2" id="KW-1185">Reference proteome</keyword>
<dbReference type="Proteomes" id="UP000199048">
    <property type="component" value="Unassembled WGS sequence"/>
</dbReference>
<gene>
    <name evidence="1" type="ORF">SAMN05192568_1001247</name>
</gene>
<dbReference type="STRING" id="582667.SAMN05192568_1001247"/>
<dbReference type="AlphaFoldDB" id="A0A1I4FCK2"/>
<dbReference type="RefSeq" id="WP_092036382.1">
    <property type="nucleotide sequence ID" value="NZ_FOTK01000001.1"/>
</dbReference>
<proteinExistence type="predicted"/>
<protein>
    <submittedName>
        <fullName evidence="1">BrnA antitoxin of type II toxin-antitoxin system</fullName>
    </submittedName>
</protein>
<dbReference type="Pfam" id="PF14384">
    <property type="entry name" value="BrnA_antitoxin"/>
    <property type="match status" value="1"/>
</dbReference>
<organism evidence="1 2">
    <name type="scientific">Methylobacterium pseudosasicola</name>
    <dbReference type="NCBI Taxonomy" id="582667"/>
    <lineage>
        <taxon>Bacteria</taxon>
        <taxon>Pseudomonadati</taxon>
        <taxon>Pseudomonadota</taxon>
        <taxon>Alphaproteobacteria</taxon>
        <taxon>Hyphomicrobiales</taxon>
        <taxon>Methylobacteriaceae</taxon>
        <taxon>Methylobacterium</taxon>
    </lineage>
</organism>
<evidence type="ECO:0000313" key="1">
    <source>
        <dbReference type="EMBL" id="SFL15705.1"/>
    </source>
</evidence>
<name>A0A1I4FCK2_9HYPH</name>
<evidence type="ECO:0000313" key="2">
    <source>
        <dbReference type="Proteomes" id="UP000199048"/>
    </source>
</evidence>
<dbReference type="EMBL" id="FOTK01000001">
    <property type="protein sequence ID" value="SFL15705.1"/>
    <property type="molecule type" value="Genomic_DNA"/>
</dbReference>
<dbReference type="InterPro" id="IPR025528">
    <property type="entry name" value="BrnA_antitoxin"/>
</dbReference>
<accession>A0A1I4FCK2</accession>
<sequence>MPAADPLSPAFKALDDAEIERRAAADPDAGLIPPGFWNEALPASVETKEQITLRLDADVLRHFRSAGKGYQSRINAVLKSYVRAQEKRR</sequence>